<keyword evidence="1" id="KW-0645">Protease</keyword>
<proteinExistence type="predicted"/>
<dbReference type="GeneID" id="93719080"/>
<organism evidence="1 2">
    <name type="scientific">Riemerella anatipestifer</name>
    <name type="common">Moraxella anatipestifer</name>
    <dbReference type="NCBI Taxonomy" id="34085"/>
    <lineage>
        <taxon>Bacteria</taxon>
        <taxon>Pseudomonadati</taxon>
        <taxon>Bacteroidota</taxon>
        <taxon>Flavobacteriia</taxon>
        <taxon>Flavobacteriales</taxon>
        <taxon>Weeksellaceae</taxon>
        <taxon>Riemerella</taxon>
    </lineage>
</organism>
<sequence>MKKRISLPSKYHKILREEFGVTQQTITNALKYFTESELAKNIRKRAKECLKKEIDEIEI</sequence>
<name>A0AAP6HGB4_RIEAN</name>
<dbReference type="EMBL" id="JAQZHK010000004">
    <property type="protein sequence ID" value="MDY3512771.1"/>
    <property type="molecule type" value="Genomic_DNA"/>
</dbReference>
<dbReference type="AlphaFoldDB" id="A0AAP6HGB4"/>
<dbReference type="GO" id="GO:0006508">
    <property type="term" value="P:proteolysis"/>
    <property type="evidence" value="ECO:0007669"/>
    <property type="project" value="UniProtKB-KW"/>
</dbReference>
<accession>A0AAP6HGB4</accession>
<evidence type="ECO:0000313" key="2">
    <source>
        <dbReference type="Proteomes" id="UP001284033"/>
    </source>
</evidence>
<dbReference type="GO" id="GO:0008233">
    <property type="term" value="F:peptidase activity"/>
    <property type="evidence" value="ECO:0007669"/>
    <property type="project" value="UniProtKB-KW"/>
</dbReference>
<evidence type="ECO:0000313" key="1">
    <source>
        <dbReference type="EMBL" id="MDY3512771.1"/>
    </source>
</evidence>
<keyword evidence="1" id="KW-0378">Hydrolase</keyword>
<protein>
    <submittedName>
        <fullName evidence="1">ATP-dependent Lon protease</fullName>
    </submittedName>
</protein>
<dbReference type="Proteomes" id="UP001284033">
    <property type="component" value="Unassembled WGS sequence"/>
</dbReference>
<reference evidence="1" key="1">
    <citation type="submission" date="2023-01" db="EMBL/GenBank/DDBJ databases">
        <title>Genome-based studies on antimicrobial resistance profiles of Riemerella anatipestifer in China, 1994 to 2021.</title>
        <authorList>
            <person name="Yang Z."/>
            <person name="Zhu D."/>
        </authorList>
    </citation>
    <scope>NUCLEOTIDE SEQUENCE</scope>
    <source>
        <strain evidence="1">RCAD1218</strain>
    </source>
</reference>
<dbReference type="RefSeq" id="WP_004917949.1">
    <property type="nucleotide sequence ID" value="NZ_CP031845.1"/>
</dbReference>
<gene>
    <name evidence="1" type="ORF">PG303_06025</name>
</gene>
<comment type="caution">
    <text evidence="1">The sequence shown here is derived from an EMBL/GenBank/DDBJ whole genome shotgun (WGS) entry which is preliminary data.</text>
</comment>